<feature type="chain" id="PRO_5026658707" evidence="2">
    <location>
        <begin position="21"/>
        <end position="1088"/>
    </location>
</feature>
<dbReference type="PANTHER" id="PTHR43739:SF5">
    <property type="entry name" value="EXO-ALPHA-SIALIDASE"/>
    <property type="match status" value="1"/>
</dbReference>
<comment type="caution">
    <text evidence="4">The sequence shown here is derived from an EMBL/GenBank/DDBJ whole genome shotgun (WGS) entry which is preliminary data.</text>
</comment>
<evidence type="ECO:0000259" key="3">
    <source>
        <dbReference type="Pfam" id="PF15902"/>
    </source>
</evidence>
<gene>
    <name evidence="4" type="ORF">GWK09_04230</name>
</gene>
<keyword evidence="5" id="KW-1185">Reference proteome</keyword>
<organism evidence="4 5">
    <name type="scientific">Muriicola jejuensis</name>
    <dbReference type="NCBI Taxonomy" id="504488"/>
    <lineage>
        <taxon>Bacteria</taxon>
        <taxon>Pseudomonadati</taxon>
        <taxon>Bacteroidota</taxon>
        <taxon>Flavobacteriia</taxon>
        <taxon>Flavobacteriales</taxon>
        <taxon>Flavobacteriaceae</taxon>
        <taxon>Muriicola</taxon>
    </lineage>
</organism>
<keyword evidence="2" id="KW-0732">Signal</keyword>
<feature type="signal peptide" evidence="2">
    <location>
        <begin position="1"/>
        <end position="20"/>
    </location>
</feature>
<dbReference type="CDD" id="cd15482">
    <property type="entry name" value="Sialidase_non-viral"/>
    <property type="match status" value="1"/>
</dbReference>
<dbReference type="GO" id="GO:0016787">
    <property type="term" value="F:hydrolase activity"/>
    <property type="evidence" value="ECO:0007669"/>
    <property type="project" value="UniProtKB-KW"/>
</dbReference>
<dbReference type="Proteomes" id="UP000468443">
    <property type="component" value="Unassembled WGS sequence"/>
</dbReference>
<reference evidence="4 5" key="1">
    <citation type="submission" date="2020-01" db="EMBL/GenBank/DDBJ databases">
        <title>Muriicola jejuensis KCTC 22299.</title>
        <authorList>
            <person name="Wang G."/>
        </authorList>
    </citation>
    <scope>NUCLEOTIDE SEQUENCE [LARGE SCALE GENOMIC DNA]</scope>
    <source>
        <strain evidence="4 5">KCTC 22299</strain>
    </source>
</reference>
<dbReference type="InterPro" id="IPR031778">
    <property type="entry name" value="Sortilin_N"/>
</dbReference>
<dbReference type="SUPFAM" id="SSF50939">
    <property type="entry name" value="Sialidases"/>
    <property type="match status" value="2"/>
</dbReference>
<keyword evidence="4" id="KW-0378">Hydrolase</keyword>
<feature type="domain" description="Sortilin N-terminal" evidence="3">
    <location>
        <begin position="132"/>
        <end position="256"/>
    </location>
</feature>
<accession>A0A6P0UB29</accession>
<dbReference type="RefSeq" id="WP_163691753.1">
    <property type="nucleotide sequence ID" value="NZ_FXTW01000001.1"/>
</dbReference>
<evidence type="ECO:0000313" key="5">
    <source>
        <dbReference type="Proteomes" id="UP000468443"/>
    </source>
</evidence>
<sequence>MKKRILFSLIFVLIASFAFSQRNRGGTTPSETRENKLSLDGLKLRNVGPAFLSGRIADIAIHPDDPNIWYVAVGSGGVWKTENAGTTWTPIFDKESTYSIGCLTIDANNPSTIWVGTGENVGGRHVAWGDGVYKSEDGGSSWKNMGLKSSEHISEIIVHPENPDVIWVAAQGPLWSKGGERGLYKSVDGGSTWKKVLGGNEWTGVTDIMLDPRDPDRIYAATWQRHRTVAALMGGGPDSGLHRSEDGGETWEKLSSGLPNSNMGKIGIAISPQHPDVVYAAIELDRTKGAVYRSEDRGASWKKMSNTVSGGTGPHYYQELYASPHAFDRLYLMNVRILTSDDGGKTFAELQEDEKHSDNHAIAFRPDDPDYLLVGTDAGIYESFDLAKTWRYIKNLPLTQFYKVAVNNQKPFYHIFGGTQDNGSAGGPSRTDERQGIRNAHWYKTLGADGHQSATDPVHNHIIYAETQQGGLHRVDLITGDRVFIQPQPRAGEPHERFNWDAPILVSPHKPSRLYFASYRVWKSEDRGDSWTPISGDLTRNEERITLPIMGKQQSWDNAWDVGAMSNYNTITSLSESPVREGVIYAGTDDGFIQVTSDGGGSWNRIPVTSFGLPSSSFVNDIKADLFDENTVYVALDNHKEGDFSTYLYKSTDKGATWRSIKGDLPDNTLIWRLVQDHVKKDLLFLGTEKGLYTSMNGGVNWHKVPGAPTISFRDLTIHKGMNDLVGASFGRGFFVLDDYSALREMTDATLKKEGSLYSTRTAPWYVPKDVVGNTGADYYFAENPDFGAWFTYSLAEGFTSMTKERKDREKELEKRNASIPFPGWDALEEERREADPKIWITIRDERNNVIRNVEGTSKKGLNRVAWDLRHPSSRAIRPGQESGGGNSWWNSGPLAMPGTYTATLSKEVDGVVTQLDGPITFKVEPLFESTLKGVSYEDYNAYISAYNEVSTQENMVSDVLERSMDKVKAMQVALNRTPAAPGTMASKLHDLQQKLFAFEEKLEGNKSKDEIGERNPPTAGDHLSVARRGLSTTYGPTPLHKQSLGIAKTMMASLYTEIGNIGNTVIPQLESELKAMGAPYILGQGID</sequence>
<dbReference type="InterPro" id="IPR052025">
    <property type="entry name" value="Xyloglucanase_GH74"/>
</dbReference>
<evidence type="ECO:0000256" key="2">
    <source>
        <dbReference type="SAM" id="SignalP"/>
    </source>
</evidence>
<evidence type="ECO:0000313" key="4">
    <source>
        <dbReference type="EMBL" id="NER09710.1"/>
    </source>
</evidence>
<protein>
    <submittedName>
        <fullName evidence="4">Glycosyl hydrolase</fullName>
    </submittedName>
</protein>
<dbReference type="Gene3D" id="2.60.40.4070">
    <property type="match status" value="1"/>
</dbReference>
<dbReference type="EMBL" id="JAABOP010000001">
    <property type="protein sequence ID" value="NER09710.1"/>
    <property type="molecule type" value="Genomic_DNA"/>
</dbReference>
<evidence type="ECO:0000256" key="1">
    <source>
        <dbReference type="ARBA" id="ARBA00022737"/>
    </source>
</evidence>
<dbReference type="AlphaFoldDB" id="A0A6P0UB29"/>
<dbReference type="Pfam" id="PF15902">
    <property type="entry name" value="Sortilin-Vps10"/>
    <property type="match status" value="2"/>
</dbReference>
<name>A0A6P0UB29_9FLAO</name>
<dbReference type="InterPro" id="IPR015943">
    <property type="entry name" value="WD40/YVTN_repeat-like_dom_sf"/>
</dbReference>
<proteinExistence type="predicted"/>
<dbReference type="PANTHER" id="PTHR43739">
    <property type="entry name" value="XYLOGLUCANASE (EUROFUNG)"/>
    <property type="match status" value="1"/>
</dbReference>
<feature type="domain" description="Sortilin N-terminal" evidence="3">
    <location>
        <begin position="290"/>
        <end position="394"/>
    </location>
</feature>
<dbReference type="InterPro" id="IPR036278">
    <property type="entry name" value="Sialidase_sf"/>
</dbReference>
<dbReference type="Gene3D" id="2.130.10.10">
    <property type="entry name" value="YVTN repeat-like/Quinoprotein amine dehydrogenase"/>
    <property type="match status" value="4"/>
</dbReference>
<keyword evidence="1" id="KW-0677">Repeat</keyword>
<dbReference type="GO" id="GO:0010411">
    <property type="term" value="P:xyloglucan metabolic process"/>
    <property type="evidence" value="ECO:0007669"/>
    <property type="project" value="TreeGrafter"/>
</dbReference>